<evidence type="ECO:0000313" key="5">
    <source>
        <dbReference type="Proteomes" id="UP000639772"/>
    </source>
</evidence>
<keyword evidence="1" id="KW-0238">DNA-binding</keyword>
<comment type="caution">
    <text evidence="4">The sequence shown here is derived from an EMBL/GenBank/DDBJ whole genome shotgun (WGS) entry which is preliminary data.</text>
</comment>
<gene>
    <name evidence="4" type="ORF">HPP92_009380</name>
</gene>
<dbReference type="GO" id="GO:0046983">
    <property type="term" value="F:protein dimerization activity"/>
    <property type="evidence" value="ECO:0007669"/>
    <property type="project" value="InterPro"/>
</dbReference>
<dbReference type="PANTHER" id="PTHR46481:SF6">
    <property type="entry name" value="ZINC FINGER BED DOMAIN-CONTAINING PROTEIN RICESLEEPER 2-LIKE"/>
    <property type="match status" value="1"/>
</dbReference>
<dbReference type="EMBL" id="JADCNM010000004">
    <property type="protein sequence ID" value="KAG0487285.1"/>
    <property type="molecule type" value="Genomic_DNA"/>
</dbReference>
<evidence type="ECO:0000259" key="3">
    <source>
        <dbReference type="Pfam" id="PF14372"/>
    </source>
</evidence>
<feature type="domain" description="HAT C-terminal dimerisation" evidence="2">
    <location>
        <begin position="564"/>
        <end position="645"/>
    </location>
</feature>
<dbReference type="Proteomes" id="UP000639772">
    <property type="component" value="Unassembled WGS sequence"/>
</dbReference>
<evidence type="ECO:0000313" key="4">
    <source>
        <dbReference type="EMBL" id="KAG0487285.1"/>
    </source>
</evidence>
<proteinExistence type="predicted"/>
<evidence type="ECO:0000256" key="1">
    <source>
        <dbReference type="ARBA" id="ARBA00023125"/>
    </source>
</evidence>
<reference evidence="4 5" key="1">
    <citation type="journal article" date="2020" name="Nat. Food">
        <title>A phased Vanilla planifolia genome enables genetic improvement of flavour and production.</title>
        <authorList>
            <person name="Hasing T."/>
            <person name="Tang H."/>
            <person name="Brym M."/>
            <person name="Khazi F."/>
            <person name="Huang T."/>
            <person name="Chambers A.H."/>
        </authorList>
    </citation>
    <scope>NUCLEOTIDE SEQUENCE [LARGE SCALE GENOMIC DNA]</scope>
    <source>
        <tissue evidence="4">Leaf</tissue>
    </source>
</reference>
<name>A0A835V851_VANPL</name>
<dbReference type="InterPro" id="IPR025525">
    <property type="entry name" value="hAT-like_transposase_RNase-H"/>
</dbReference>
<sequence length="670" mass="76996">MLVAGFEIIADIRVETDTSAVAGFSAIDAVEGNNVIGIETEISVEPKKRMERQRCKCRNCGTSYLYDSKFGTGNMKRHLRTCLKRESWDVGQLLLTQYNSSILPFSGHLFDHEQFRQIFLEAVIRHGLAFQFVEWAGIRDLLLYLCPDLQLGTRATVGEDCVAMYIREKVKMQAKLQAMSNRISLTYDLYSSLTTDSYGCLTAYFIDNDWNLQKNVLNFFYLPPPYCDTYLAEKIFGLLIDWGIEKKVSTITSNSALINADPVKDLRSKLNASRGLFCGGEYFHIPCCAHIINVIVQDGLKEIDEALHKIRESIKFVKGSKAREQKFLECVTQSSLDVKKGLRQDVSTVWSSTLIMLHHALYYRQAFMQLEISDSSYNGCPSKIEWDNLEKMSKLLSVFYDIALVFCTSKYQTANVFFPAIFSAYLRLKQETGNDDECLKTLAMQLLSKLEKYWSDFSIILAIGVILDPRYKFCFVDWCFKKLLGDDGVQESTRVKDKLFSLFTMYTTPTKLIPSPKPIIMPDESCYNDQFNAPDDSFSREADVFFKEFDSLAREDVFQQKSQMELYLDEPRINRKSRLDVPTYWKVNQYRFPEVAAMARDILSIPFTTVNKANSFDESGGMLDQYNSALKPDMIEALICTRDWLYGENEAKQMMLEELTKDIFLFDVDD</sequence>
<feature type="domain" description="hAT-like transposase RNase-H fold" evidence="3">
    <location>
        <begin position="407"/>
        <end position="506"/>
    </location>
</feature>
<dbReference type="AlphaFoldDB" id="A0A835V851"/>
<dbReference type="InterPro" id="IPR012337">
    <property type="entry name" value="RNaseH-like_sf"/>
</dbReference>
<protein>
    <recommendedName>
        <fullName evidence="6">Transposase</fullName>
    </recommendedName>
</protein>
<dbReference type="GO" id="GO:0003677">
    <property type="term" value="F:DNA binding"/>
    <property type="evidence" value="ECO:0007669"/>
    <property type="project" value="UniProtKB-KW"/>
</dbReference>
<dbReference type="InterPro" id="IPR008906">
    <property type="entry name" value="HATC_C_dom"/>
</dbReference>
<dbReference type="SMART" id="SM00614">
    <property type="entry name" value="ZnF_BED"/>
    <property type="match status" value="1"/>
</dbReference>
<dbReference type="Pfam" id="PF14372">
    <property type="entry name" value="hAT-like_RNase-H"/>
    <property type="match status" value="1"/>
</dbReference>
<dbReference type="PANTHER" id="PTHR46481">
    <property type="entry name" value="ZINC FINGER BED DOMAIN-CONTAINING PROTEIN 4"/>
    <property type="match status" value="1"/>
</dbReference>
<dbReference type="SUPFAM" id="SSF53098">
    <property type="entry name" value="Ribonuclease H-like"/>
    <property type="match status" value="1"/>
</dbReference>
<accession>A0A835V851</accession>
<dbReference type="InterPro" id="IPR052035">
    <property type="entry name" value="ZnF_BED_domain_contain"/>
</dbReference>
<evidence type="ECO:0008006" key="6">
    <source>
        <dbReference type="Google" id="ProtNLM"/>
    </source>
</evidence>
<organism evidence="4 5">
    <name type="scientific">Vanilla planifolia</name>
    <name type="common">Vanilla</name>
    <dbReference type="NCBI Taxonomy" id="51239"/>
    <lineage>
        <taxon>Eukaryota</taxon>
        <taxon>Viridiplantae</taxon>
        <taxon>Streptophyta</taxon>
        <taxon>Embryophyta</taxon>
        <taxon>Tracheophyta</taxon>
        <taxon>Spermatophyta</taxon>
        <taxon>Magnoliopsida</taxon>
        <taxon>Liliopsida</taxon>
        <taxon>Asparagales</taxon>
        <taxon>Orchidaceae</taxon>
        <taxon>Vanilloideae</taxon>
        <taxon>Vanilleae</taxon>
        <taxon>Vanilla</taxon>
    </lineage>
</organism>
<dbReference type="Pfam" id="PF05699">
    <property type="entry name" value="Dimer_Tnp_hAT"/>
    <property type="match status" value="1"/>
</dbReference>
<dbReference type="OrthoDB" id="2610923at2759"/>
<evidence type="ECO:0000259" key="2">
    <source>
        <dbReference type="Pfam" id="PF05699"/>
    </source>
</evidence>